<dbReference type="EMBL" id="LFJN01000005">
    <property type="protein sequence ID" value="KPI43400.1"/>
    <property type="molecule type" value="Genomic_DNA"/>
</dbReference>
<evidence type="ECO:0000313" key="3">
    <source>
        <dbReference type="EMBL" id="KPI43400.1"/>
    </source>
</evidence>
<feature type="region of interest" description="Disordered" evidence="1">
    <location>
        <begin position="567"/>
        <end position="602"/>
    </location>
</feature>
<dbReference type="GeneID" id="28738948"/>
<dbReference type="GO" id="GO:0005634">
    <property type="term" value="C:nucleus"/>
    <property type="evidence" value="ECO:0007669"/>
    <property type="project" value="TreeGrafter"/>
</dbReference>
<evidence type="ECO:0000313" key="4">
    <source>
        <dbReference type="Proteomes" id="UP000038010"/>
    </source>
</evidence>
<feature type="compositionally biased region" description="Pro residues" evidence="1">
    <location>
        <begin position="244"/>
        <end position="254"/>
    </location>
</feature>
<evidence type="ECO:0000256" key="1">
    <source>
        <dbReference type="SAM" id="MobiDB-lite"/>
    </source>
</evidence>
<feature type="region of interest" description="Disordered" evidence="1">
    <location>
        <begin position="208"/>
        <end position="260"/>
    </location>
</feature>
<reference evidence="3 4" key="1">
    <citation type="submission" date="2015-06" db="EMBL/GenBank/DDBJ databases">
        <title>Draft genome of the ant-associated black yeast Phialophora attae CBS 131958.</title>
        <authorList>
            <person name="Moreno L.F."/>
            <person name="Stielow B.J."/>
            <person name="de Hoog S."/>
            <person name="Vicente V.A."/>
            <person name="Weiss V.A."/>
            <person name="de Vries M."/>
            <person name="Cruz L.M."/>
            <person name="Souza E.M."/>
        </authorList>
    </citation>
    <scope>NUCLEOTIDE SEQUENCE [LARGE SCALE GENOMIC DNA]</scope>
    <source>
        <strain evidence="3 4">CBS 131958</strain>
    </source>
</reference>
<sequence>MADTFQSTPDFFTPFIADDSYEPTVLDGEFFGESIHGGLHAKPMASQRDMLSYYQHAAMHGPRAVPGPEGAHYNPSLYIGPTYDTDQAQEYHYLSQHHVDDPYMEFKQMPASMPSTRRPSAVSGMEGSFHGHQPAPTPKSMKRKLSIESSGYDLAPPQKRAMSAQLQVHNSAVYDSSGQNSPFSPYVATPVSSSTYHPNGLLPGPRMGHNYSTSNASQVSLAAPSPHTPGWSPDFATVKTEPSPQAPMTPPVPRPASASPIKSVPRLVRTSTMNVGQHSPVNANFHQTYSTFNPYACTMKANLKLKGELKTMTKGWTEQELSDRRRLVEFTRSQQGNIISAEFKPVKLEDRAPSSITISCIWWKEKNDYYVTSVDTIYLLEALVGVRFTVEEKNRIRRNLEGYRPATVSKARADSEEFFKVIMGFPHPKPRNIEKDVKVFPWKILDEALKKIMGKYSASYSSTADDLSPTSPPEGYVAQYAHEQAAYPPGMIPGRMSAPVTTAPMPPIPPQLQVQMVTAGPNYGNNEAFAFNHAMAGMPQASMLMSADPMSAPIHASANSWDYDQYANNSPVTAPPHTAPPGTWNRPQFETADFNPPMHYHQ</sequence>
<accession>A0A0N1HV00</accession>
<dbReference type="PANTHER" id="PTHR39463:SF1">
    <property type="entry name" value="MEDUSA"/>
    <property type="match status" value="1"/>
</dbReference>
<gene>
    <name evidence="3" type="ORF">AB675_6755</name>
</gene>
<comment type="caution">
    <text evidence="3">The sequence shown here is derived from an EMBL/GenBank/DDBJ whole genome shotgun (WGS) entry which is preliminary data.</text>
</comment>
<evidence type="ECO:0000259" key="2">
    <source>
        <dbReference type="Pfam" id="PF23305"/>
    </source>
</evidence>
<feature type="region of interest" description="Disordered" evidence="1">
    <location>
        <begin position="111"/>
        <end position="145"/>
    </location>
</feature>
<dbReference type="STRING" id="1664694.A0A0N1HV00"/>
<feature type="domain" description="DUF7082" evidence="2">
    <location>
        <begin position="300"/>
        <end position="453"/>
    </location>
</feature>
<name>A0A0N1HV00_9EURO</name>
<dbReference type="InterPro" id="IPR055509">
    <property type="entry name" value="DUF7082"/>
</dbReference>
<dbReference type="AlphaFoldDB" id="A0A0N1HV00"/>
<organism evidence="3 4">
    <name type="scientific">Cyphellophora attinorum</name>
    <dbReference type="NCBI Taxonomy" id="1664694"/>
    <lineage>
        <taxon>Eukaryota</taxon>
        <taxon>Fungi</taxon>
        <taxon>Dikarya</taxon>
        <taxon>Ascomycota</taxon>
        <taxon>Pezizomycotina</taxon>
        <taxon>Eurotiomycetes</taxon>
        <taxon>Chaetothyriomycetidae</taxon>
        <taxon>Chaetothyriales</taxon>
        <taxon>Cyphellophoraceae</taxon>
        <taxon>Cyphellophora</taxon>
    </lineage>
</organism>
<dbReference type="PANTHER" id="PTHR39463">
    <property type="entry name" value="MEDUSA"/>
    <property type="match status" value="1"/>
</dbReference>
<dbReference type="RefSeq" id="XP_018003363.1">
    <property type="nucleotide sequence ID" value="XM_018147068.1"/>
</dbReference>
<keyword evidence="4" id="KW-1185">Reference proteome</keyword>
<dbReference type="Pfam" id="PF23305">
    <property type="entry name" value="DUF7082"/>
    <property type="match status" value="1"/>
</dbReference>
<dbReference type="Proteomes" id="UP000038010">
    <property type="component" value="Unassembled WGS sequence"/>
</dbReference>
<dbReference type="VEuPathDB" id="FungiDB:AB675_6755"/>
<proteinExistence type="predicted"/>
<feature type="compositionally biased region" description="Polar residues" evidence="1">
    <location>
        <begin position="210"/>
        <end position="220"/>
    </location>
</feature>
<dbReference type="OrthoDB" id="1751210at2759"/>
<protein>
    <recommendedName>
        <fullName evidence="2">DUF7082 domain-containing protein</fullName>
    </recommendedName>
</protein>